<proteinExistence type="predicted"/>
<name>A0ABS3SHC9_9CELL</name>
<evidence type="ECO:0000313" key="4">
    <source>
        <dbReference type="Proteomes" id="UP000678317"/>
    </source>
</evidence>
<dbReference type="SUPFAM" id="SSF55166">
    <property type="entry name" value="Hedgehog/DD-peptidase"/>
    <property type="match status" value="1"/>
</dbReference>
<dbReference type="Pfam" id="PF02557">
    <property type="entry name" value="VanY"/>
    <property type="match status" value="1"/>
</dbReference>
<dbReference type="RefSeq" id="WP_208289639.1">
    <property type="nucleotide sequence ID" value="NZ_CP074404.1"/>
</dbReference>
<dbReference type="InterPro" id="IPR009045">
    <property type="entry name" value="Zn_M74/Hedgehog-like"/>
</dbReference>
<evidence type="ECO:0000256" key="1">
    <source>
        <dbReference type="SAM" id="MobiDB-lite"/>
    </source>
</evidence>
<keyword evidence="4" id="KW-1185">Reference proteome</keyword>
<feature type="region of interest" description="Disordered" evidence="1">
    <location>
        <begin position="41"/>
        <end position="60"/>
    </location>
</feature>
<organism evidence="3 4">
    <name type="scientific">Cellulomonas fengjieae</name>
    <dbReference type="NCBI Taxonomy" id="2819978"/>
    <lineage>
        <taxon>Bacteria</taxon>
        <taxon>Bacillati</taxon>
        <taxon>Actinomycetota</taxon>
        <taxon>Actinomycetes</taxon>
        <taxon>Micrococcales</taxon>
        <taxon>Cellulomonadaceae</taxon>
        <taxon>Cellulomonas</taxon>
    </lineage>
</organism>
<reference evidence="3 4" key="1">
    <citation type="submission" date="2021-03" db="EMBL/GenBank/DDBJ databases">
        <title>novel species in genus Cellulomonas.</title>
        <authorList>
            <person name="Zhang G."/>
        </authorList>
    </citation>
    <scope>NUCLEOTIDE SEQUENCE [LARGE SCALE GENOMIC DNA]</scope>
    <source>
        <strain evidence="4">zg-ZUI188</strain>
    </source>
</reference>
<evidence type="ECO:0000259" key="2">
    <source>
        <dbReference type="Pfam" id="PF02557"/>
    </source>
</evidence>
<dbReference type="Proteomes" id="UP000678317">
    <property type="component" value="Unassembled WGS sequence"/>
</dbReference>
<dbReference type="Gene3D" id="3.30.1380.10">
    <property type="match status" value="1"/>
</dbReference>
<dbReference type="CDD" id="cd14846">
    <property type="entry name" value="Peptidase_M15_like"/>
    <property type="match status" value="1"/>
</dbReference>
<evidence type="ECO:0000313" key="3">
    <source>
        <dbReference type="EMBL" id="MBO3085153.1"/>
    </source>
</evidence>
<dbReference type="EMBL" id="JAGFBM010000005">
    <property type="protein sequence ID" value="MBO3085153.1"/>
    <property type="molecule type" value="Genomic_DNA"/>
</dbReference>
<comment type="caution">
    <text evidence="3">The sequence shown here is derived from an EMBL/GenBank/DDBJ whole genome shotgun (WGS) entry which is preliminary data.</text>
</comment>
<gene>
    <name evidence="3" type="ORF">J4035_10925</name>
</gene>
<dbReference type="InterPro" id="IPR003709">
    <property type="entry name" value="VanY-like_core_dom"/>
</dbReference>
<dbReference type="PANTHER" id="PTHR34385:SF1">
    <property type="entry name" value="PEPTIDOGLYCAN L-ALANYL-D-GLUTAMATE ENDOPEPTIDASE CWLK"/>
    <property type="match status" value="1"/>
</dbReference>
<accession>A0ABS3SHC9</accession>
<feature type="domain" description="D-alanyl-D-alanine carboxypeptidase-like core" evidence="2">
    <location>
        <begin position="62"/>
        <end position="137"/>
    </location>
</feature>
<dbReference type="PANTHER" id="PTHR34385">
    <property type="entry name" value="D-ALANYL-D-ALANINE CARBOXYPEPTIDASE"/>
    <property type="match status" value="1"/>
</dbReference>
<protein>
    <submittedName>
        <fullName evidence="3">M15 family metallopeptidase</fullName>
    </submittedName>
</protein>
<sequence>MTRSLGPRAAPDRRRRTRWAALALAGTLAAGAALVVQDLGGAFPTDPPPPPSAMSATTPTGLDPELERRFGDAQGAAAADGVTLTLTSGWRSAAQQQALVDDAIERHGSLEEARRWVLPPESSAHVQGTAIDVGPTEGALWLGEREVEFGLCRTYANELWHFELLADGADRCPDQLLDSSGGW</sequence>
<dbReference type="InterPro" id="IPR052179">
    <property type="entry name" value="DD-CPase-like"/>
</dbReference>